<comment type="caution">
    <text evidence="1">The sequence shown here is derived from an EMBL/GenBank/DDBJ whole genome shotgun (WGS) entry which is preliminary data.</text>
</comment>
<evidence type="ECO:0000313" key="2">
    <source>
        <dbReference type="Proteomes" id="UP001066276"/>
    </source>
</evidence>
<dbReference type="EMBL" id="JANPWB010000008">
    <property type="protein sequence ID" value="KAJ1165366.1"/>
    <property type="molecule type" value="Genomic_DNA"/>
</dbReference>
<proteinExistence type="predicted"/>
<gene>
    <name evidence="1" type="ORF">NDU88_005794</name>
</gene>
<accession>A0AAV7SMW2</accession>
<dbReference type="AlphaFoldDB" id="A0AAV7SMW2"/>
<evidence type="ECO:0000313" key="1">
    <source>
        <dbReference type="EMBL" id="KAJ1165366.1"/>
    </source>
</evidence>
<name>A0AAV7SMW2_PLEWA</name>
<organism evidence="1 2">
    <name type="scientific">Pleurodeles waltl</name>
    <name type="common">Iberian ribbed newt</name>
    <dbReference type="NCBI Taxonomy" id="8319"/>
    <lineage>
        <taxon>Eukaryota</taxon>
        <taxon>Metazoa</taxon>
        <taxon>Chordata</taxon>
        <taxon>Craniata</taxon>
        <taxon>Vertebrata</taxon>
        <taxon>Euteleostomi</taxon>
        <taxon>Amphibia</taxon>
        <taxon>Batrachia</taxon>
        <taxon>Caudata</taxon>
        <taxon>Salamandroidea</taxon>
        <taxon>Salamandridae</taxon>
        <taxon>Pleurodelinae</taxon>
        <taxon>Pleurodeles</taxon>
    </lineage>
</organism>
<sequence length="103" mass="10961">MDSSCTHVTRGGCGSRGGAKNCAAQELKVPVGVLSPHVKLSLGRPVVKLLEPDGAAHLLRLHIRGLLNPEEAQLVDAFQTAAIAMEKPWLPGDWGTMLQRNGN</sequence>
<protein>
    <submittedName>
        <fullName evidence="1">Uncharacterized protein</fullName>
    </submittedName>
</protein>
<reference evidence="1" key="1">
    <citation type="journal article" date="2022" name="bioRxiv">
        <title>Sequencing and chromosome-scale assembly of the giantPleurodeles waltlgenome.</title>
        <authorList>
            <person name="Brown T."/>
            <person name="Elewa A."/>
            <person name="Iarovenko S."/>
            <person name="Subramanian E."/>
            <person name="Araus A.J."/>
            <person name="Petzold A."/>
            <person name="Susuki M."/>
            <person name="Suzuki K.-i.T."/>
            <person name="Hayashi T."/>
            <person name="Toyoda A."/>
            <person name="Oliveira C."/>
            <person name="Osipova E."/>
            <person name="Leigh N.D."/>
            <person name="Simon A."/>
            <person name="Yun M.H."/>
        </authorList>
    </citation>
    <scope>NUCLEOTIDE SEQUENCE</scope>
    <source>
        <strain evidence="1">20211129_DDA</strain>
        <tissue evidence="1">Liver</tissue>
    </source>
</reference>
<dbReference type="Proteomes" id="UP001066276">
    <property type="component" value="Chromosome 4_2"/>
</dbReference>
<keyword evidence="2" id="KW-1185">Reference proteome</keyword>